<organism evidence="1 2">
    <name type="scientific">Nelumbo nucifera</name>
    <name type="common">Sacred lotus</name>
    <dbReference type="NCBI Taxonomy" id="4432"/>
    <lineage>
        <taxon>Eukaryota</taxon>
        <taxon>Viridiplantae</taxon>
        <taxon>Streptophyta</taxon>
        <taxon>Embryophyta</taxon>
        <taxon>Tracheophyta</taxon>
        <taxon>Spermatophyta</taxon>
        <taxon>Magnoliopsida</taxon>
        <taxon>Proteales</taxon>
        <taxon>Nelumbonaceae</taxon>
        <taxon>Nelumbo</taxon>
    </lineage>
</organism>
<proteinExistence type="predicted"/>
<keyword evidence="2" id="KW-1185">Reference proteome</keyword>
<accession>A0A822Y706</accession>
<dbReference type="AlphaFoldDB" id="A0A822Y706"/>
<gene>
    <name evidence="1" type="ORF">HUJ06_028587</name>
</gene>
<name>A0A822Y706_NELNU</name>
<protein>
    <submittedName>
        <fullName evidence="1">Uncharacterized protein</fullName>
    </submittedName>
</protein>
<dbReference type="EMBL" id="DUZY01000002">
    <property type="protein sequence ID" value="DAD27119.1"/>
    <property type="molecule type" value="Genomic_DNA"/>
</dbReference>
<evidence type="ECO:0000313" key="2">
    <source>
        <dbReference type="Proteomes" id="UP000607653"/>
    </source>
</evidence>
<sequence length="33" mass="3631">MLSQFKGRNIRKAIAIAGSMAHDSFISLLVIEI</sequence>
<dbReference type="Proteomes" id="UP000607653">
    <property type="component" value="Unassembled WGS sequence"/>
</dbReference>
<evidence type="ECO:0000313" key="1">
    <source>
        <dbReference type="EMBL" id="DAD27119.1"/>
    </source>
</evidence>
<comment type="caution">
    <text evidence="1">The sequence shown here is derived from an EMBL/GenBank/DDBJ whole genome shotgun (WGS) entry which is preliminary data.</text>
</comment>
<reference evidence="1 2" key="1">
    <citation type="journal article" date="2020" name="Mol. Biol. Evol.">
        <title>Distinct Expression and Methylation Patterns for Genes with Different Fates following a Single Whole-Genome Duplication in Flowering Plants.</title>
        <authorList>
            <person name="Shi T."/>
            <person name="Rahmani R.S."/>
            <person name="Gugger P.F."/>
            <person name="Wang M."/>
            <person name="Li H."/>
            <person name="Zhang Y."/>
            <person name="Li Z."/>
            <person name="Wang Q."/>
            <person name="Van de Peer Y."/>
            <person name="Marchal K."/>
            <person name="Chen J."/>
        </authorList>
    </citation>
    <scope>NUCLEOTIDE SEQUENCE [LARGE SCALE GENOMIC DNA]</scope>
    <source>
        <tissue evidence="1">Leaf</tissue>
    </source>
</reference>